<protein>
    <submittedName>
        <fullName evidence="1">Uncharacterized protein</fullName>
    </submittedName>
</protein>
<dbReference type="AlphaFoldDB" id="A0A0F9TEG6"/>
<dbReference type="EMBL" id="LAZR01001741">
    <property type="protein sequence ID" value="KKN39848.1"/>
    <property type="molecule type" value="Genomic_DNA"/>
</dbReference>
<organism evidence="1">
    <name type="scientific">marine sediment metagenome</name>
    <dbReference type="NCBI Taxonomy" id="412755"/>
    <lineage>
        <taxon>unclassified sequences</taxon>
        <taxon>metagenomes</taxon>
        <taxon>ecological metagenomes</taxon>
    </lineage>
</organism>
<reference evidence="1" key="1">
    <citation type="journal article" date="2015" name="Nature">
        <title>Complex archaea that bridge the gap between prokaryotes and eukaryotes.</title>
        <authorList>
            <person name="Spang A."/>
            <person name="Saw J.H."/>
            <person name="Jorgensen S.L."/>
            <person name="Zaremba-Niedzwiedzka K."/>
            <person name="Martijn J."/>
            <person name="Lind A.E."/>
            <person name="van Eijk R."/>
            <person name="Schleper C."/>
            <person name="Guy L."/>
            <person name="Ettema T.J."/>
        </authorList>
    </citation>
    <scope>NUCLEOTIDE SEQUENCE</scope>
</reference>
<accession>A0A0F9TEG6</accession>
<gene>
    <name evidence="1" type="ORF">LCGC14_0739600</name>
</gene>
<evidence type="ECO:0000313" key="1">
    <source>
        <dbReference type="EMBL" id="KKN39848.1"/>
    </source>
</evidence>
<name>A0A0F9TEG6_9ZZZZ</name>
<sequence>MITKKSYIPFAKSLGKYFRKKDYFDGAIDETAKMDITDLICSNLKQDNPNFNATRFRDAIQEAREEN</sequence>
<comment type="caution">
    <text evidence="1">The sequence shown here is derived from an EMBL/GenBank/DDBJ whole genome shotgun (WGS) entry which is preliminary data.</text>
</comment>
<proteinExistence type="predicted"/>